<sequence>MKADDDPMPDEPGRDRAGRIPRWVVVTGLVIGVVVALAVVVLVISGGEHGPGRHLSSDVGADPGGIIRVTAEPDGETR</sequence>
<keyword evidence="3" id="KW-1185">Reference proteome</keyword>
<reference evidence="2 3" key="1">
    <citation type="submission" date="2017-07" db="EMBL/GenBank/DDBJ databases">
        <title>Amycolatopsis antarcticus sp. nov., isolated from the surface of an Antarcticus brown macroalga.</title>
        <authorList>
            <person name="Wang J."/>
            <person name="Leiva S."/>
            <person name="Huang J."/>
            <person name="Huang Y."/>
        </authorList>
    </citation>
    <scope>NUCLEOTIDE SEQUENCE [LARGE SCALE GENOMIC DNA]</scope>
    <source>
        <strain evidence="2 3">AU-G6</strain>
    </source>
</reference>
<organism evidence="2 3">
    <name type="scientific">Amycolatopsis antarctica</name>
    <dbReference type="NCBI Taxonomy" id="1854586"/>
    <lineage>
        <taxon>Bacteria</taxon>
        <taxon>Bacillati</taxon>
        <taxon>Actinomycetota</taxon>
        <taxon>Actinomycetes</taxon>
        <taxon>Pseudonocardiales</taxon>
        <taxon>Pseudonocardiaceae</taxon>
        <taxon>Amycolatopsis</taxon>
    </lineage>
</organism>
<comment type="caution">
    <text evidence="2">The sequence shown here is derived from an EMBL/GenBank/DDBJ whole genome shotgun (WGS) entry which is preliminary data.</text>
</comment>
<evidence type="ECO:0000313" key="2">
    <source>
        <dbReference type="EMBL" id="OZM70675.1"/>
    </source>
</evidence>
<dbReference type="AlphaFoldDB" id="A0A263CZZ3"/>
<dbReference type="Proteomes" id="UP000242444">
    <property type="component" value="Unassembled WGS sequence"/>
</dbReference>
<dbReference type="InParanoid" id="A0A263CZZ3"/>
<gene>
    <name evidence="2" type="ORF">CFN78_23640</name>
</gene>
<proteinExistence type="predicted"/>
<feature type="region of interest" description="Disordered" evidence="1">
    <location>
        <begin position="47"/>
        <end position="78"/>
    </location>
</feature>
<name>A0A263CZZ3_9PSEU</name>
<dbReference type="EMBL" id="NKYE01000018">
    <property type="protein sequence ID" value="OZM70675.1"/>
    <property type="molecule type" value="Genomic_DNA"/>
</dbReference>
<protein>
    <submittedName>
        <fullName evidence="2">Uncharacterized protein</fullName>
    </submittedName>
</protein>
<evidence type="ECO:0000313" key="3">
    <source>
        <dbReference type="Proteomes" id="UP000242444"/>
    </source>
</evidence>
<evidence type="ECO:0000256" key="1">
    <source>
        <dbReference type="SAM" id="MobiDB-lite"/>
    </source>
</evidence>
<dbReference type="RefSeq" id="WP_094865085.1">
    <property type="nucleotide sequence ID" value="NZ_NKYE01000018.1"/>
</dbReference>
<accession>A0A263CZZ3</accession>